<dbReference type="InterPro" id="IPR018204">
    <property type="entry name" value="Trp_synthase_alpha_AS"/>
</dbReference>
<keyword evidence="7" id="KW-0057">Aromatic amino acid biosynthesis</keyword>
<accession>A0A382JQY5</accession>
<gene>
    <name evidence="10" type="ORF">METZ01_LOCUS266467</name>
</gene>
<evidence type="ECO:0000256" key="9">
    <source>
        <dbReference type="ARBA" id="ARBA00049047"/>
    </source>
</evidence>
<comment type="function">
    <text evidence="1">The alpha subunit is responsible for the aldol cleavage of indoleglycerol phosphate to indole and glyceraldehyde 3-phosphate.</text>
</comment>
<dbReference type="NCBIfam" id="TIGR00262">
    <property type="entry name" value="trpA"/>
    <property type="match status" value="1"/>
</dbReference>
<dbReference type="PANTHER" id="PTHR43406:SF1">
    <property type="entry name" value="TRYPTOPHAN SYNTHASE ALPHA CHAIN, CHLOROPLASTIC"/>
    <property type="match status" value="1"/>
</dbReference>
<dbReference type="InterPro" id="IPR011060">
    <property type="entry name" value="RibuloseP-bd_barrel"/>
</dbReference>
<dbReference type="Gene3D" id="3.20.20.70">
    <property type="entry name" value="Aldolase class I"/>
    <property type="match status" value="1"/>
</dbReference>
<name>A0A382JQY5_9ZZZZ</name>
<dbReference type="PANTHER" id="PTHR43406">
    <property type="entry name" value="TRYPTOPHAN SYNTHASE, ALPHA CHAIN"/>
    <property type="match status" value="1"/>
</dbReference>
<dbReference type="HAMAP" id="MF_00131">
    <property type="entry name" value="Trp_synth_alpha"/>
    <property type="match status" value="1"/>
</dbReference>
<reference evidence="10" key="1">
    <citation type="submission" date="2018-05" db="EMBL/GenBank/DDBJ databases">
        <authorList>
            <person name="Lanie J.A."/>
            <person name="Ng W.-L."/>
            <person name="Kazmierczak K.M."/>
            <person name="Andrzejewski T.M."/>
            <person name="Davidsen T.M."/>
            <person name="Wayne K.J."/>
            <person name="Tettelin H."/>
            <person name="Glass J.I."/>
            <person name="Rusch D."/>
            <person name="Podicherti R."/>
            <person name="Tsui H.-C.T."/>
            <person name="Winkler M.E."/>
        </authorList>
    </citation>
    <scope>NUCLEOTIDE SEQUENCE</scope>
</reference>
<dbReference type="GO" id="GO:0004834">
    <property type="term" value="F:tryptophan synthase activity"/>
    <property type="evidence" value="ECO:0007669"/>
    <property type="project" value="UniProtKB-EC"/>
</dbReference>
<evidence type="ECO:0000256" key="1">
    <source>
        <dbReference type="ARBA" id="ARBA00003365"/>
    </source>
</evidence>
<sequence>VSRLDRIFSTAGEENRTVVSIYLTVGFPSLDASLELARAALAGGAELLEIGVPFSDPLADGPTIQASSHKALEGGVTLQHALELCRVLRTESDAGLLLMGYANPFLAQGWSRLAEDAQAVGIDGIIVPDLPPEEAGEAIEALDARGLVFIHMLAPTSDTCRLDLVARQAAGFIYCVSLTGTTGARTEMATDLQPFLERVRARTDVPLVVGFGISTGEHVARLRGLADGVIVGSAFVQLAEISDANRRLLAAEGFVRGLVTSSR</sequence>
<evidence type="ECO:0000256" key="8">
    <source>
        <dbReference type="ARBA" id="ARBA00023239"/>
    </source>
</evidence>
<dbReference type="InterPro" id="IPR002028">
    <property type="entry name" value="Trp_synthase_suA"/>
</dbReference>
<comment type="subunit">
    <text evidence="3">Tetramer of two alpha and two beta chains.</text>
</comment>
<protein>
    <recommendedName>
        <fullName evidence="4">tryptophan synthase</fullName>
        <ecNumber evidence="4">4.2.1.20</ecNumber>
    </recommendedName>
</protein>
<dbReference type="InterPro" id="IPR013785">
    <property type="entry name" value="Aldolase_TIM"/>
</dbReference>
<dbReference type="FunFam" id="3.20.20.70:FF:000037">
    <property type="entry name" value="Tryptophan synthase alpha chain"/>
    <property type="match status" value="1"/>
</dbReference>
<dbReference type="UniPathway" id="UPA00035">
    <property type="reaction ID" value="UER00044"/>
</dbReference>
<feature type="non-terminal residue" evidence="10">
    <location>
        <position position="1"/>
    </location>
</feature>
<evidence type="ECO:0000256" key="5">
    <source>
        <dbReference type="ARBA" id="ARBA00022605"/>
    </source>
</evidence>
<dbReference type="PROSITE" id="PS00167">
    <property type="entry name" value="TRP_SYNTHASE_ALPHA"/>
    <property type="match status" value="1"/>
</dbReference>
<dbReference type="EC" id="4.2.1.20" evidence="4"/>
<comment type="catalytic activity">
    <reaction evidence="9">
        <text>(1S,2R)-1-C-(indol-3-yl)glycerol 3-phosphate + L-serine = D-glyceraldehyde 3-phosphate + L-tryptophan + H2O</text>
        <dbReference type="Rhea" id="RHEA:10532"/>
        <dbReference type="ChEBI" id="CHEBI:15377"/>
        <dbReference type="ChEBI" id="CHEBI:33384"/>
        <dbReference type="ChEBI" id="CHEBI:57912"/>
        <dbReference type="ChEBI" id="CHEBI:58866"/>
        <dbReference type="ChEBI" id="CHEBI:59776"/>
        <dbReference type="EC" id="4.2.1.20"/>
    </reaction>
</comment>
<evidence type="ECO:0000256" key="4">
    <source>
        <dbReference type="ARBA" id="ARBA00012043"/>
    </source>
</evidence>
<keyword evidence="6" id="KW-0822">Tryptophan biosynthesis</keyword>
<dbReference type="SUPFAM" id="SSF51366">
    <property type="entry name" value="Ribulose-phoshate binding barrel"/>
    <property type="match status" value="1"/>
</dbReference>
<dbReference type="GO" id="GO:0005829">
    <property type="term" value="C:cytosol"/>
    <property type="evidence" value="ECO:0007669"/>
    <property type="project" value="TreeGrafter"/>
</dbReference>
<dbReference type="AlphaFoldDB" id="A0A382JQY5"/>
<dbReference type="CDD" id="cd04724">
    <property type="entry name" value="Tryptophan_synthase_alpha"/>
    <property type="match status" value="1"/>
</dbReference>
<evidence type="ECO:0000256" key="7">
    <source>
        <dbReference type="ARBA" id="ARBA00023141"/>
    </source>
</evidence>
<organism evidence="10">
    <name type="scientific">marine metagenome</name>
    <dbReference type="NCBI Taxonomy" id="408172"/>
    <lineage>
        <taxon>unclassified sequences</taxon>
        <taxon>metagenomes</taxon>
        <taxon>ecological metagenomes</taxon>
    </lineage>
</organism>
<proteinExistence type="inferred from homology"/>
<evidence type="ECO:0000256" key="6">
    <source>
        <dbReference type="ARBA" id="ARBA00022822"/>
    </source>
</evidence>
<keyword evidence="5" id="KW-0028">Amino-acid biosynthesis</keyword>
<dbReference type="EMBL" id="UINC01075436">
    <property type="protein sequence ID" value="SVC13613.1"/>
    <property type="molecule type" value="Genomic_DNA"/>
</dbReference>
<dbReference type="Pfam" id="PF00290">
    <property type="entry name" value="Trp_syntA"/>
    <property type="match status" value="1"/>
</dbReference>
<evidence type="ECO:0000256" key="3">
    <source>
        <dbReference type="ARBA" id="ARBA00011270"/>
    </source>
</evidence>
<keyword evidence="8" id="KW-0456">Lyase</keyword>
<evidence type="ECO:0000256" key="2">
    <source>
        <dbReference type="ARBA" id="ARBA00004733"/>
    </source>
</evidence>
<comment type="pathway">
    <text evidence="2">Amino-acid biosynthesis; L-tryptophan biosynthesis; L-tryptophan from chorismate: step 5/5.</text>
</comment>
<evidence type="ECO:0000313" key="10">
    <source>
        <dbReference type="EMBL" id="SVC13613.1"/>
    </source>
</evidence>